<dbReference type="RefSeq" id="WP_260729494.1">
    <property type="nucleotide sequence ID" value="NZ_BAAABS010000066.1"/>
</dbReference>
<name>A0ABY5ZGH3_9ACTN</name>
<protein>
    <submittedName>
        <fullName evidence="1">MoaD/ThiS family protein</fullName>
    </submittedName>
</protein>
<dbReference type="Proteomes" id="UP001058271">
    <property type="component" value="Chromosome"/>
</dbReference>
<dbReference type="CDD" id="cd17040">
    <property type="entry name" value="Ubl_MoaD_like"/>
    <property type="match status" value="1"/>
</dbReference>
<dbReference type="EMBL" id="CP073721">
    <property type="protein sequence ID" value="UWZ40048.1"/>
    <property type="molecule type" value="Genomic_DNA"/>
</dbReference>
<organism evidence="1 2">
    <name type="scientific">Dactylosporangium roseum</name>
    <dbReference type="NCBI Taxonomy" id="47989"/>
    <lineage>
        <taxon>Bacteria</taxon>
        <taxon>Bacillati</taxon>
        <taxon>Actinomycetota</taxon>
        <taxon>Actinomycetes</taxon>
        <taxon>Micromonosporales</taxon>
        <taxon>Micromonosporaceae</taxon>
        <taxon>Dactylosporangium</taxon>
    </lineage>
</organism>
<sequence length="98" mass="10938">MIRVVLPAHLRNLAKIDGEVRIELAEPVTQRLLLDALEERHPMLRGTIRDRSSGRRRAFVRFFACEEDLSNESPDAPLPDPVVHGKEPFLIVGAMAGG</sequence>
<evidence type="ECO:0000313" key="2">
    <source>
        <dbReference type="Proteomes" id="UP001058271"/>
    </source>
</evidence>
<dbReference type="InterPro" id="IPR012675">
    <property type="entry name" value="Beta-grasp_dom_sf"/>
</dbReference>
<dbReference type="Gene3D" id="3.10.20.30">
    <property type="match status" value="1"/>
</dbReference>
<reference evidence="1" key="1">
    <citation type="submission" date="2021-04" db="EMBL/GenBank/DDBJ databases">
        <title>Biosynthetic gene clusters of Dactylosporangioum roseum.</title>
        <authorList>
            <person name="Hartkoorn R.C."/>
            <person name="Beaudoing E."/>
            <person name="Hot D."/>
            <person name="Moureu S."/>
        </authorList>
    </citation>
    <scope>NUCLEOTIDE SEQUENCE</scope>
    <source>
        <strain evidence="1">NRRL B-16295</strain>
    </source>
</reference>
<dbReference type="InterPro" id="IPR016155">
    <property type="entry name" value="Mopterin_synth/thiamin_S_b"/>
</dbReference>
<keyword evidence="2" id="KW-1185">Reference proteome</keyword>
<dbReference type="SUPFAM" id="SSF54285">
    <property type="entry name" value="MoaD/ThiS"/>
    <property type="match status" value="1"/>
</dbReference>
<gene>
    <name evidence="1" type="ORF">Drose_18715</name>
</gene>
<proteinExistence type="predicted"/>
<accession>A0ABY5ZGH3</accession>
<evidence type="ECO:0000313" key="1">
    <source>
        <dbReference type="EMBL" id="UWZ40048.1"/>
    </source>
</evidence>